<protein>
    <submittedName>
        <fullName evidence="1">Uncharacterized protein</fullName>
    </submittedName>
</protein>
<evidence type="ECO:0000313" key="1">
    <source>
        <dbReference type="EMBL" id="RXV72983.1"/>
    </source>
</evidence>
<dbReference type="Proteomes" id="UP000289650">
    <property type="component" value="Unassembled WGS sequence"/>
</dbReference>
<reference evidence="1 2" key="1">
    <citation type="submission" date="2018-08" db="EMBL/GenBank/DDBJ databases">
        <title>Mountain-cultivated ginseng endophyte, Burkholderia stabilis and its activity against ginseng root rot disease.</title>
        <authorList>
            <person name="Tapan Kumar M."/>
            <person name="Bae H."/>
            <person name="Shanmugam G."/>
            <person name="Jeon J."/>
        </authorList>
    </citation>
    <scope>NUCLEOTIDE SEQUENCE [LARGE SCALE GENOMIC DNA]</scope>
    <source>
        <strain evidence="1 2">EB159</strain>
    </source>
</reference>
<gene>
    <name evidence="1" type="ORF">D1006_11980</name>
</gene>
<name>A0A4Q2ASE7_9BURK</name>
<comment type="caution">
    <text evidence="1">The sequence shown here is derived from an EMBL/GenBank/DDBJ whole genome shotgun (WGS) entry which is preliminary data.</text>
</comment>
<organism evidence="1 2">
    <name type="scientific">Burkholderia stabilis</name>
    <dbReference type="NCBI Taxonomy" id="95485"/>
    <lineage>
        <taxon>Bacteria</taxon>
        <taxon>Pseudomonadati</taxon>
        <taxon>Pseudomonadota</taxon>
        <taxon>Betaproteobacteria</taxon>
        <taxon>Burkholderiales</taxon>
        <taxon>Burkholderiaceae</taxon>
        <taxon>Burkholderia</taxon>
        <taxon>Burkholderia cepacia complex</taxon>
    </lineage>
</organism>
<evidence type="ECO:0000313" key="2">
    <source>
        <dbReference type="Proteomes" id="UP000289650"/>
    </source>
</evidence>
<accession>A0A4Q2ASE7</accession>
<dbReference type="OrthoDB" id="9946854at2"/>
<dbReference type="EMBL" id="QWEX01000001">
    <property type="protein sequence ID" value="RXV72983.1"/>
    <property type="molecule type" value="Genomic_DNA"/>
</dbReference>
<proteinExistence type="predicted"/>
<dbReference type="AlphaFoldDB" id="A0A4Q2ASE7"/>
<sequence>MRALPRLTGTRDLDFPQPAHFLRLTDIASVFNNRLQNRKTIFSMRWRTGGRAMRFRGCAAKIHNHNQSTGPEIRQP</sequence>